<dbReference type="HOGENOM" id="CLU_009665_8_1_6"/>
<dbReference type="OrthoDB" id="9769565at2"/>
<dbReference type="SUPFAM" id="SSF51905">
    <property type="entry name" value="FAD/NAD(P)-binding domain"/>
    <property type="match status" value="1"/>
</dbReference>
<evidence type="ECO:0000259" key="8">
    <source>
        <dbReference type="Pfam" id="PF01494"/>
    </source>
</evidence>
<accession>A0A097EN59</accession>
<dbReference type="eggNOG" id="COG0654">
    <property type="taxonomic scope" value="Bacteria"/>
</dbReference>
<keyword evidence="7" id="KW-0503">Monooxygenase</keyword>
<evidence type="ECO:0000313" key="9">
    <source>
        <dbReference type="EMBL" id="AIT09001.1"/>
    </source>
</evidence>
<dbReference type="GO" id="GO:0006744">
    <property type="term" value="P:ubiquinone biosynthetic process"/>
    <property type="evidence" value="ECO:0007669"/>
    <property type="project" value="UniProtKB-UniPathway"/>
</dbReference>
<evidence type="ECO:0000256" key="7">
    <source>
        <dbReference type="ARBA" id="ARBA00023033"/>
    </source>
</evidence>
<dbReference type="InterPro" id="IPR051205">
    <property type="entry name" value="UbiH/COQ6_monooxygenase"/>
</dbReference>
<dbReference type="Pfam" id="PF01494">
    <property type="entry name" value="FAD_binding_3"/>
    <property type="match status" value="1"/>
</dbReference>
<dbReference type="InterPro" id="IPR010971">
    <property type="entry name" value="UbiH/COQ6"/>
</dbReference>
<dbReference type="PANTHER" id="PTHR43876:SF8">
    <property type="entry name" value="2-OCTAPRENYL-6-METHOXYPHENOL HYDROXYLASE"/>
    <property type="match status" value="1"/>
</dbReference>
<dbReference type="GO" id="GO:0008681">
    <property type="term" value="F:2-octaprenyl-6-methoxyphenol hydroxylase activity"/>
    <property type="evidence" value="ECO:0007669"/>
    <property type="project" value="TreeGrafter"/>
</dbReference>
<keyword evidence="5" id="KW-0274">FAD</keyword>
<dbReference type="PRINTS" id="PR00420">
    <property type="entry name" value="RNGMNOXGNASE"/>
</dbReference>
<comment type="similarity">
    <text evidence="3">Belongs to the UbiH/COQ6 family.</text>
</comment>
<keyword evidence="4" id="KW-0285">Flavoprotein</keyword>
<sequence>MDARYDVAIVGGGIVGLLTSLALAKTGCKIIHIEKDQLQVKNDNRSIAVSYSSIAFLNTLGLWDKVTSKTQAIKKVHVSDKGRYGRAEIFAKDENLPFLGAIAPMQELLSVALKSVADNSNIEKAFETNVIDLQKNQDKYSLVVEQKQQQKIIEADLIIACDGANSSLRKMLSVGAETRDYKQDAVVFDIQTDLDNDNTAFERFMTDGVLAMLPKSRTTMGCVWTVDRDNSKEKLALATSEFEELLQDRFGYRLGQIKLDSKPAVFPLYLVQSNEVYKDNVLFFGNALHFLHPVSGQGMNLSIRDIGFLYDLIDKRVTERTRSASDIFNSFELKNILQAFEKVRKPDHDRTINVTHGFVKWFVSNDRKLVTSRNVGLHLLQRSKLAKKALSRVMMGKLTKGSTLMRKVVEGE</sequence>
<organism evidence="9 10">
    <name type="scientific">Candidatus Francisella endociliophora</name>
    <dbReference type="NCBI Taxonomy" id="653937"/>
    <lineage>
        <taxon>Bacteria</taxon>
        <taxon>Pseudomonadati</taxon>
        <taxon>Pseudomonadota</taxon>
        <taxon>Gammaproteobacteria</taxon>
        <taxon>Thiotrichales</taxon>
        <taxon>Francisellaceae</taxon>
        <taxon>Francisella</taxon>
    </lineage>
</organism>
<dbReference type="GO" id="GO:0071949">
    <property type="term" value="F:FAD binding"/>
    <property type="evidence" value="ECO:0007669"/>
    <property type="project" value="InterPro"/>
</dbReference>
<comment type="cofactor">
    <cofactor evidence="1">
        <name>FAD</name>
        <dbReference type="ChEBI" id="CHEBI:57692"/>
    </cofactor>
</comment>
<dbReference type="Proteomes" id="UP000029672">
    <property type="component" value="Chromosome"/>
</dbReference>
<dbReference type="InterPro" id="IPR036188">
    <property type="entry name" value="FAD/NAD-bd_sf"/>
</dbReference>
<evidence type="ECO:0000256" key="4">
    <source>
        <dbReference type="ARBA" id="ARBA00022630"/>
    </source>
</evidence>
<dbReference type="Gene3D" id="3.50.50.60">
    <property type="entry name" value="FAD/NAD(P)-binding domain"/>
    <property type="match status" value="2"/>
</dbReference>
<evidence type="ECO:0000256" key="3">
    <source>
        <dbReference type="ARBA" id="ARBA00005349"/>
    </source>
</evidence>
<dbReference type="InterPro" id="IPR002938">
    <property type="entry name" value="FAD-bd"/>
</dbReference>
<protein>
    <submittedName>
        <fullName evidence="9">2-octaprenyl-6-methoxyphenyl hydroxylase</fullName>
    </submittedName>
</protein>
<dbReference type="UniPathway" id="UPA00232"/>
<reference evidence="9 10" key="1">
    <citation type="submission" date="2014-10" db="EMBL/GenBank/DDBJ databases">
        <title>Whole genome sequence of Francisella endociliophora strain FSC1006, isolated from a laboratory culture of the marine ciliate Euplotes raikovi.</title>
        <authorList>
            <person name="Granberg M."/>
            <person name="Backman S."/>
            <person name="Lundmark E."/>
            <person name="Nilsson E."/>
            <person name="Karlsson E."/>
            <person name="Thelaus J."/>
            <person name="Ohrman C."/>
            <person name="Larkeryd A."/>
            <person name="Stenberg P."/>
        </authorList>
    </citation>
    <scope>NUCLEOTIDE SEQUENCE [LARGE SCALE GENOMIC DNA]</scope>
    <source>
        <strain evidence="9 10">FSC1006</strain>
    </source>
</reference>
<evidence type="ECO:0000256" key="1">
    <source>
        <dbReference type="ARBA" id="ARBA00001974"/>
    </source>
</evidence>
<dbReference type="PANTHER" id="PTHR43876">
    <property type="entry name" value="UBIQUINONE BIOSYNTHESIS MONOOXYGENASE COQ6, MITOCHONDRIAL"/>
    <property type="match status" value="1"/>
</dbReference>
<evidence type="ECO:0000256" key="5">
    <source>
        <dbReference type="ARBA" id="ARBA00022827"/>
    </source>
</evidence>
<name>A0A097EN59_9GAMM</name>
<gene>
    <name evidence="9" type="ORF">LO80_02755</name>
</gene>
<proteinExistence type="inferred from homology"/>
<evidence type="ECO:0000256" key="6">
    <source>
        <dbReference type="ARBA" id="ARBA00023002"/>
    </source>
</evidence>
<feature type="domain" description="FAD-binding" evidence="8">
    <location>
        <begin position="5"/>
        <end position="310"/>
    </location>
</feature>
<dbReference type="STRING" id="1547445.LO80_02755"/>
<keyword evidence="10" id="KW-1185">Reference proteome</keyword>
<evidence type="ECO:0000313" key="10">
    <source>
        <dbReference type="Proteomes" id="UP000029672"/>
    </source>
</evidence>
<keyword evidence="6" id="KW-0560">Oxidoreductase</keyword>
<dbReference type="AlphaFoldDB" id="A0A097EN59"/>
<dbReference type="NCBIfam" id="TIGR01988">
    <property type="entry name" value="Ubi-OHases"/>
    <property type="match status" value="1"/>
</dbReference>
<dbReference type="KEGG" id="frf:LO80_02755"/>
<evidence type="ECO:0000256" key="2">
    <source>
        <dbReference type="ARBA" id="ARBA00004749"/>
    </source>
</evidence>
<dbReference type="EMBL" id="CP009574">
    <property type="protein sequence ID" value="AIT09001.1"/>
    <property type="molecule type" value="Genomic_DNA"/>
</dbReference>
<dbReference type="RefSeq" id="WP_040008318.1">
    <property type="nucleotide sequence ID" value="NZ_CP009574.1"/>
</dbReference>
<comment type="pathway">
    <text evidence="2">Cofactor biosynthesis; ubiquinone biosynthesis.</text>
</comment>